<feature type="domain" description="Histidine kinase" evidence="11">
    <location>
        <begin position="193"/>
        <end position="388"/>
    </location>
</feature>
<evidence type="ECO:0000256" key="4">
    <source>
        <dbReference type="ARBA" id="ARBA00022475"/>
    </source>
</evidence>
<comment type="subcellular location">
    <subcellularLocation>
        <location evidence="2">Cell membrane</location>
        <topology evidence="2">Multi-pass membrane protein</topology>
    </subcellularLocation>
</comment>
<dbReference type="EMBL" id="FOHK01000005">
    <property type="protein sequence ID" value="SET24434.1"/>
    <property type="molecule type" value="Genomic_DNA"/>
</dbReference>
<keyword evidence="9" id="KW-0067">ATP-binding</keyword>
<keyword evidence="10" id="KW-1133">Transmembrane helix</keyword>
<dbReference type="AlphaFoldDB" id="A0A1I0CXE3"/>
<feature type="transmembrane region" description="Helical" evidence="10">
    <location>
        <begin position="115"/>
        <end position="136"/>
    </location>
</feature>
<dbReference type="GO" id="GO:0000155">
    <property type="term" value="F:phosphorelay sensor kinase activity"/>
    <property type="evidence" value="ECO:0007669"/>
    <property type="project" value="InterPro"/>
</dbReference>
<accession>A0A1I0CXE3</accession>
<dbReference type="InterPro" id="IPR003594">
    <property type="entry name" value="HATPase_dom"/>
</dbReference>
<dbReference type="InterPro" id="IPR036097">
    <property type="entry name" value="HisK_dim/P_sf"/>
</dbReference>
<dbReference type="SMART" id="SM00388">
    <property type="entry name" value="HisKA"/>
    <property type="match status" value="1"/>
</dbReference>
<keyword evidence="4" id="KW-1003">Cell membrane</keyword>
<dbReference type="CDD" id="cd00082">
    <property type="entry name" value="HisKA"/>
    <property type="match status" value="1"/>
</dbReference>
<evidence type="ECO:0000313" key="12">
    <source>
        <dbReference type="EMBL" id="SET24434.1"/>
    </source>
</evidence>
<evidence type="ECO:0000256" key="7">
    <source>
        <dbReference type="ARBA" id="ARBA00022741"/>
    </source>
</evidence>
<dbReference type="PANTHER" id="PTHR44936">
    <property type="entry name" value="SENSOR PROTEIN CREC"/>
    <property type="match status" value="1"/>
</dbReference>
<proteinExistence type="predicted"/>
<dbReference type="GO" id="GO:0005524">
    <property type="term" value="F:ATP binding"/>
    <property type="evidence" value="ECO:0007669"/>
    <property type="project" value="UniProtKB-KW"/>
</dbReference>
<dbReference type="Pfam" id="PF02518">
    <property type="entry name" value="HATPase_c"/>
    <property type="match status" value="1"/>
</dbReference>
<gene>
    <name evidence="12" type="ORF">SAMN05660429_01366</name>
</gene>
<dbReference type="InterPro" id="IPR003661">
    <property type="entry name" value="HisK_dim/P_dom"/>
</dbReference>
<keyword evidence="5" id="KW-0597">Phosphoprotein</keyword>
<dbReference type="GO" id="GO:0005886">
    <property type="term" value="C:plasma membrane"/>
    <property type="evidence" value="ECO:0007669"/>
    <property type="project" value="UniProtKB-SubCell"/>
</dbReference>
<evidence type="ECO:0000256" key="1">
    <source>
        <dbReference type="ARBA" id="ARBA00000085"/>
    </source>
</evidence>
<evidence type="ECO:0000256" key="6">
    <source>
        <dbReference type="ARBA" id="ARBA00022679"/>
    </source>
</evidence>
<keyword evidence="8 12" id="KW-0418">Kinase</keyword>
<keyword evidence="7" id="KW-0547">Nucleotide-binding</keyword>
<reference evidence="12 13" key="1">
    <citation type="submission" date="2016-10" db="EMBL/GenBank/DDBJ databases">
        <authorList>
            <person name="de Groot N.N."/>
        </authorList>
    </citation>
    <scope>NUCLEOTIDE SEQUENCE [LARGE SCALE GENOMIC DNA]</scope>
    <source>
        <strain evidence="12 13">DSM 19706</strain>
    </source>
</reference>
<evidence type="ECO:0000313" key="13">
    <source>
        <dbReference type="Proteomes" id="UP000199308"/>
    </source>
</evidence>
<keyword evidence="13" id="KW-1185">Reference proteome</keyword>
<evidence type="ECO:0000256" key="5">
    <source>
        <dbReference type="ARBA" id="ARBA00022553"/>
    </source>
</evidence>
<dbReference type="InterPro" id="IPR036890">
    <property type="entry name" value="HATPase_C_sf"/>
</dbReference>
<evidence type="ECO:0000259" key="11">
    <source>
        <dbReference type="PROSITE" id="PS50109"/>
    </source>
</evidence>
<evidence type="ECO:0000256" key="8">
    <source>
        <dbReference type="ARBA" id="ARBA00022777"/>
    </source>
</evidence>
<evidence type="ECO:0000256" key="3">
    <source>
        <dbReference type="ARBA" id="ARBA00012438"/>
    </source>
</evidence>
<evidence type="ECO:0000256" key="9">
    <source>
        <dbReference type="ARBA" id="ARBA00022840"/>
    </source>
</evidence>
<name>A0A1I0CXE3_THASX</name>
<evidence type="ECO:0000256" key="10">
    <source>
        <dbReference type="SAM" id="Phobius"/>
    </source>
</evidence>
<keyword evidence="6" id="KW-0808">Transferase</keyword>
<evidence type="ECO:0000256" key="2">
    <source>
        <dbReference type="ARBA" id="ARBA00004651"/>
    </source>
</evidence>
<dbReference type="Gene3D" id="3.30.565.10">
    <property type="entry name" value="Histidine kinase-like ATPase, C-terminal domain"/>
    <property type="match status" value="1"/>
</dbReference>
<dbReference type="InterPro" id="IPR005467">
    <property type="entry name" value="His_kinase_dom"/>
</dbReference>
<sequence length="391" mass="44464">MDSRFFRFYLLVLIAVILVIVSFSLVYQAILSTEKDYYVSVEEIFSTVTSGRPTDYTRLSNTDIQLSDELNKQLENGQIISFTVGIDTYFLMQEMQGTYLRWGPVSTQKAQSNQYIILVLFSMLAIVFLLVFRPLFRDISYLQKCAVEFTENPKPQPLKTSRSSSVYPLASTLYDMANRLHDIVEQNRDIARIIAHEVRTPLARMRFVLKRIEGDIATKHNTRMLQDIAEIEKIADEYLEYSRSQLIDKHYIEAQPILKFVSDIAKKYKGLPVKLETLFKQASHQLYCNPVQLELALTNVLNNAFKYANKHICLSVSESPSHIVIMVEDDGVGFDKAHMAKLNEGTAVGFGLGLYISSKILNRHNGNLLLGRSHLGGAAVTFEIPKKLSKS</sequence>
<dbReference type="Proteomes" id="UP000199308">
    <property type="component" value="Unassembled WGS sequence"/>
</dbReference>
<dbReference type="InterPro" id="IPR004358">
    <property type="entry name" value="Sig_transdc_His_kin-like_C"/>
</dbReference>
<dbReference type="Gene3D" id="1.10.287.130">
    <property type="match status" value="1"/>
</dbReference>
<keyword evidence="10" id="KW-0472">Membrane</keyword>
<dbReference type="OrthoDB" id="9804645at2"/>
<dbReference type="RefSeq" id="WP_093328722.1">
    <property type="nucleotide sequence ID" value="NZ_AP027363.1"/>
</dbReference>
<dbReference type="EC" id="2.7.13.3" evidence="3"/>
<keyword evidence="10" id="KW-0812">Transmembrane</keyword>
<dbReference type="STRING" id="349064.SAMN05660429_01366"/>
<comment type="catalytic activity">
    <reaction evidence="1">
        <text>ATP + protein L-histidine = ADP + protein N-phospho-L-histidine.</text>
        <dbReference type="EC" id="2.7.13.3"/>
    </reaction>
</comment>
<dbReference type="PRINTS" id="PR00344">
    <property type="entry name" value="BCTRLSENSOR"/>
</dbReference>
<dbReference type="SMART" id="SM00387">
    <property type="entry name" value="HATPase_c"/>
    <property type="match status" value="1"/>
</dbReference>
<dbReference type="PROSITE" id="PS50109">
    <property type="entry name" value="HIS_KIN"/>
    <property type="match status" value="1"/>
</dbReference>
<dbReference type="SUPFAM" id="SSF47384">
    <property type="entry name" value="Homodimeric domain of signal transducing histidine kinase"/>
    <property type="match status" value="1"/>
</dbReference>
<dbReference type="PANTHER" id="PTHR44936:SF10">
    <property type="entry name" value="SENSOR PROTEIN RSTB"/>
    <property type="match status" value="1"/>
</dbReference>
<organism evidence="12 13">
    <name type="scientific">Thalassotalea agarivorans</name>
    <name type="common">Thalassomonas agarivorans</name>
    <dbReference type="NCBI Taxonomy" id="349064"/>
    <lineage>
        <taxon>Bacteria</taxon>
        <taxon>Pseudomonadati</taxon>
        <taxon>Pseudomonadota</taxon>
        <taxon>Gammaproteobacteria</taxon>
        <taxon>Alteromonadales</taxon>
        <taxon>Colwelliaceae</taxon>
        <taxon>Thalassotalea</taxon>
    </lineage>
</organism>
<dbReference type="SUPFAM" id="SSF55874">
    <property type="entry name" value="ATPase domain of HSP90 chaperone/DNA topoisomerase II/histidine kinase"/>
    <property type="match status" value="1"/>
</dbReference>
<feature type="transmembrane region" description="Helical" evidence="10">
    <location>
        <begin position="6"/>
        <end position="27"/>
    </location>
</feature>
<protein>
    <recommendedName>
        <fullName evidence="3">histidine kinase</fullName>
        <ecNumber evidence="3">2.7.13.3</ecNumber>
    </recommendedName>
</protein>
<dbReference type="InterPro" id="IPR050980">
    <property type="entry name" value="2C_sensor_his_kinase"/>
</dbReference>